<dbReference type="SUPFAM" id="SSF88874">
    <property type="entry name" value="Receptor-binding domain of short tail fibre protein gp12"/>
    <property type="match status" value="1"/>
</dbReference>
<evidence type="ECO:0000259" key="1">
    <source>
        <dbReference type="Pfam" id="PF07484"/>
    </source>
</evidence>
<feature type="domain" description="Phage tail collar" evidence="1">
    <location>
        <begin position="8"/>
        <end position="64"/>
    </location>
</feature>
<name>A0A6I4IW37_9FLAO</name>
<reference evidence="3" key="1">
    <citation type="submission" date="2019-05" db="EMBL/GenBank/DDBJ databases">
        <title>Flavobacterium profundi sp. nov., isolated from a deep-sea seamount.</title>
        <authorList>
            <person name="Zhang D.-C."/>
        </authorList>
    </citation>
    <scope>NUCLEOTIDE SEQUENCE [LARGE SCALE GENOMIC DNA]</scope>
    <source>
        <strain evidence="3">TP390</strain>
    </source>
</reference>
<proteinExistence type="predicted"/>
<dbReference type="Proteomes" id="UP000431264">
    <property type="component" value="Unassembled WGS sequence"/>
</dbReference>
<organism evidence="2 3">
    <name type="scientific">Flavobacterium profundi</name>
    <dbReference type="NCBI Taxonomy" id="1774945"/>
    <lineage>
        <taxon>Bacteria</taxon>
        <taxon>Pseudomonadati</taxon>
        <taxon>Bacteroidota</taxon>
        <taxon>Flavobacteriia</taxon>
        <taxon>Flavobacteriales</taxon>
        <taxon>Flavobacteriaceae</taxon>
        <taxon>Flavobacterium</taxon>
    </lineage>
</organism>
<comment type="caution">
    <text evidence="2">The sequence shown here is derived from an EMBL/GenBank/DDBJ whole genome shotgun (WGS) entry which is preliminary data.</text>
</comment>
<dbReference type="OrthoDB" id="9810174at2"/>
<protein>
    <submittedName>
        <fullName evidence="2">Phage tail protein</fullName>
    </submittedName>
</protein>
<gene>
    <name evidence="2" type="ORF">GOQ30_18180</name>
</gene>
<keyword evidence="3" id="KW-1185">Reference proteome</keyword>
<sequence>MSTEPFIGEIKIFGFSFAPRGYMLCAGQILSIAQNSALFSLIGTAYGGNGQTTFALPDLQGRMPIGQGQGPGLPSHSIGDRSGQTTVTLISSNLPSHIHTLNNAHVNLQASSGNADELSPEGNFLATTTNAIYSSEGASPGIFTGGTQITGSTDPTGSNIPFSIMNPYLTINYSIATVGIFPSRN</sequence>
<evidence type="ECO:0000313" key="2">
    <source>
        <dbReference type="EMBL" id="MVO11103.1"/>
    </source>
</evidence>
<dbReference type="InterPro" id="IPR037053">
    <property type="entry name" value="Phage_tail_collar_dom_sf"/>
</dbReference>
<dbReference type="EMBL" id="WQLW01000022">
    <property type="protein sequence ID" value="MVO11103.1"/>
    <property type="molecule type" value="Genomic_DNA"/>
</dbReference>
<accession>A0A6I4IW37</accession>
<dbReference type="RefSeq" id="WP_140999533.1">
    <property type="nucleotide sequence ID" value="NZ_VDCZ01000022.1"/>
</dbReference>
<dbReference type="AlphaFoldDB" id="A0A6I4IW37"/>
<dbReference type="Pfam" id="PF07484">
    <property type="entry name" value="Collar"/>
    <property type="match status" value="1"/>
</dbReference>
<dbReference type="Gene3D" id="3.90.1340.10">
    <property type="entry name" value="Phage tail collar domain"/>
    <property type="match status" value="1"/>
</dbReference>
<dbReference type="InterPro" id="IPR011083">
    <property type="entry name" value="Phage_tail_collar_dom"/>
</dbReference>
<evidence type="ECO:0000313" key="3">
    <source>
        <dbReference type="Proteomes" id="UP000431264"/>
    </source>
</evidence>